<dbReference type="Proteomes" id="UP000236318">
    <property type="component" value="Unassembled WGS sequence"/>
</dbReference>
<dbReference type="SUPFAM" id="SSF53335">
    <property type="entry name" value="S-adenosyl-L-methionine-dependent methyltransferases"/>
    <property type="match status" value="1"/>
</dbReference>
<evidence type="ECO:0000256" key="5">
    <source>
        <dbReference type="ARBA" id="ARBA00022691"/>
    </source>
</evidence>
<evidence type="ECO:0000256" key="2">
    <source>
        <dbReference type="ARBA" id="ARBA00008138"/>
    </source>
</evidence>
<evidence type="ECO:0000313" key="7">
    <source>
        <dbReference type="EMBL" id="SOX51925.1"/>
    </source>
</evidence>
<dbReference type="Pfam" id="PF04072">
    <property type="entry name" value="LCM"/>
    <property type="match status" value="1"/>
</dbReference>
<dbReference type="GO" id="GO:0032259">
    <property type="term" value="P:methylation"/>
    <property type="evidence" value="ECO:0007669"/>
    <property type="project" value="UniProtKB-KW"/>
</dbReference>
<dbReference type="InterPro" id="IPR029063">
    <property type="entry name" value="SAM-dependent_MTases_sf"/>
</dbReference>
<dbReference type="InterPro" id="IPR007213">
    <property type="entry name" value="Ppm1/Ppm2/Tcmp"/>
</dbReference>
<name>A0A2K4Y559_9MYCO</name>
<protein>
    <recommendedName>
        <fullName evidence="6">S-adenosyl-L-methionine-dependent methyltransferase</fullName>
        <ecNumber evidence="6">2.1.1.-</ecNumber>
    </recommendedName>
</protein>
<accession>A0A2K4Y559</accession>
<dbReference type="EMBL" id="FXEG02000002">
    <property type="protein sequence ID" value="SOX51925.1"/>
    <property type="molecule type" value="Genomic_DNA"/>
</dbReference>
<evidence type="ECO:0000256" key="3">
    <source>
        <dbReference type="ARBA" id="ARBA00022603"/>
    </source>
</evidence>
<dbReference type="PANTHER" id="PTHR43619">
    <property type="entry name" value="S-ADENOSYL-L-METHIONINE-DEPENDENT METHYLTRANSFERASE YKTD-RELATED"/>
    <property type="match status" value="1"/>
</dbReference>
<sequence>MARSDDDSWGPDGGVGMTATFGAVARALATTKGLVHDPFAEQLVRAAGVQYFTRMLDDQRYVDDGGDNAIMTGLISLLGAHTRFLDEFLAEAGRAGIAQVVILGSGLDTRPYRLWWPAGTTVYEIDQPDVVDFKTAVLRRLDAELTAHRRAVGVDLRRDWLTALHRSGFDAAQPTAWVAETLLIGFLPPDGQSRLLDDVSAVSAPGSRFAGDHLPTWSSFQLEAAQTFVNTWRRFGLDVDLAGLTYPGEYRAVPQYLADHGWQTVERNVADLFSAIGMATRWRGTPDDNAITPRYVTATRSAGTRATPGWNASNW</sequence>
<reference evidence="7" key="1">
    <citation type="submission" date="2018-01" db="EMBL/GenBank/DDBJ databases">
        <authorList>
            <consortium name="Urmite Genomes"/>
        </authorList>
    </citation>
    <scope>NUCLEOTIDE SEQUENCE [LARGE SCALE GENOMIC DNA]</scope>
    <source>
        <strain evidence="7">AFP003</strain>
    </source>
</reference>
<dbReference type="GO" id="GO:0008168">
    <property type="term" value="F:methyltransferase activity"/>
    <property type="evidence" value="ECO:0007669"/>
    <property type="project" value="UniProtKB-UniRule"/>
</dbReference>
<evidence type="ECO:0000256" key="1">
    <source>
        <dbReference type="ARBA" id="ARBA00003907"/>
    </source>
</evidence>
<keyword evidence="8" id="KW-1185">Reference proteome</keyword>
<keyword evidence="5 6" id="KW-0949">S-adenosyl-L-methionine</keyword>
<dbReference type="NCBIfam" id="TIGR00027">
    <property type="entry name" value="mthyl_TIGR00027"/>
    <property type="match status" value="1"/>
</dbReference>
<dbReference type="Gene3D" id="3.40.50.150">
    <property type="entry name" value="Vaccinia Virus protein VP39"/>
    <property type="match status" value="1"/>
</dbReference>
<dbReference type="OrthoDB" id="9806164at2"/>
<comment type="similarity">
    <text evidence="2 6">Belongs to the UPF0677 family.</text>
</comment>
<dbReference type="AlphaFoldDB" id="A0A2K4Y559"/>
<keyword evidence="3 6" id="KW-0489">Methyltransferase</keyword>
<gene>
    <name evidence="7" type="ORF">MAAFP003_587</name>
</gene>
<evidence type="ECO:0000313" key="8">
    <source>
        <dbReference type="Proteomes" id="UP000236318"/>
    </source>
</evidence>
<dbReference type="RefSeq" id="WP_096284281.1">
    <property type="nucleotide sequence ID" value="NZ_FXEG02000002.1"/>
</dbReference>
<keyword evidence="4" id="KW-0808">Transferase</keyword>
<organism evidence="7 8">
    <name type="scientific">Mycobacterium ahvazicum</name>
    <dbReference type="NCBI Taxonomy" id="1964395"/>
    <lineage>
        <taxon>Bacteria</taxon>
        <taxon>Bacillati</taxon>
        <taxon>Actinomycetota</taxon>
        <taxon>Actinomycetes</taxon>
        <taxon>Mycobacteriales</taxon>
        <taxon>Mycobacteriaceae</taxon>
        <taxon>Mycobacterium</taxon>
        <taxon>Mycobacterium simiae complex</taxon>
    </lineage>
</organism>
<evidence type="ECO:0000256" key="4">
    <source>
        <dbReference type="ARBA" id="ARBA00022679"/>
    </source>
</evidence>
<dbReference type="PANTHER" id="PTHR43619:SF2">
    <property type="entry name" value="S-ADENOSYL-L-METHIONINE-DEPENDENT METHYLTRANSFERASES SUPERFAMILY PROTEIN"/>
    <property type="match status" value="1"/>
</dbReference>
<proteinExistence type="inferred from homology"/>
<comment type="caution">
    <text evidence="7">The sequence shown here is derived from an EMBL/GenBank/DDBJ whole genome shotgun (WGS) entry which is preliminary data.</text>
</comment>
<dbReference type="InterPro" id="IPR011610">
    <property type="entry name" value="SAM_mthyl_Trfase_ML2640-like"/>
</dbReference>
<evidence type="ECO:0000256" key="6">
    <source>
        <dbReference type="RuleBase" id="RU362030"/>
    </source>
</evidence>
<dbReference type="EC" id="2.1.1.-" evidence="6"/>
<comment type="function">
    <text evidence="1 6">Exhibits S-adenosyl-L-methionine-dependent methyltransferase activity.</text>
</comment>